<feature type="compositionally biased region" description="Basic and acidic residues" evidence="1">
    <location>
        <begin position="301"/>
        <end position="315"/>
    </location>
</feature>
<dbReference type="HOGENOM" id="CLU_014331_1_0_1"/>
<dbReference type="OrthoDB" id="5411773at2759"/>
<organism evidence="2 3">
    <name type="scientific">Penicillium oxalicum (strain 114-2 / CGMCC 5302)</name>
    <name type="common">Penicillium decumbens</name>
    <dbReference type="NCBI Taxonomy" id="933388"/>
    <lineage>
        <taxon>Eukaryota</taxon>
        <taxon>Fungi</taxon>
        <taxon>Dikarya</taxon>
        <taxon>Ascomycota</taxon>
        <taxon>Pezizomycotina</taxon>
        <taxon>Eurotiomycetes</taxon>
        <taxon>Eurotiomycetidae</taxon>
        <taxon>Eurotiales</taxon>
        <taxon>Aspergillaceae</taxon>
        <taxon>Penicillium</taxon>
    </lineage>
</organism>
<dbReference type="eggNOG" id="ENOG502SI3F">
    <property type="taxonomic scope" value="Eukaryota"/>
</dbReference>
<feature type="compositionally biased region" description="Basic and acidic residues" evidence="1">
    <location>
        <begin position="213"/>
        <end position="225"/>
    </location>
</feature>
<proteinExistence type="predicted"/>
<keyword evidence="3" id="KW-1185">Reference proteome</keyword>
<feature type="region of interest" description="Disordered" evidence="1">
    <location>
        <begin position="301"/>
        <end position="392"/>
    </location>
</feature>
<reference evidence="2 3" key="1">
    <citation type="journal article" date="2013" name="PLoS ONE">
        <title>Genomic and secretomic analyses reveal unique features of the lignocellulolytic enzyme system of Penicillium decumbens.</title>
        <authorList>
            <person name="Liu G."/>
            <person name="Zhang L."/>
            <person name="Wei X."/>
            <person name="Zou G."/>
            <person name="Qin Y."/>
            <person name="Ma L."/>
            <person name="Li J."/>
            <person name="Zheng H."/>
            <person name="Wang S."/>
            <person name="Wang C."/>
            <person name="Xun L."/>
            <person name="Zhao G.-P."/>
            <person name="Zhou Z."/>
            <person name="Qu Y."/>
        </authorList>
    </citation>
    <scope>NUCLEOTIDE SEQUENCE [LARGE SCALE GENOMIC DNA]</scope>
    <source>
        <strain evidence="3">114-2 / CGMCC 5302</strain>
    </source>
</reference>
<feature type="compositionally biased region" description="Basic residues" evidence="1">
    <location>
        <begin position="355"/>
        <end position="364"/>
    </location>
</feature>
<evidence type="ECO:0000313" key="3">
    <source>
        <dbReference type="Proteomes" id="UP000019376"/>
    </source>
</evidence>
<feature type="region of interest" description="Disordered" evidence="1">
    <location>
        <begin position="213"/>
        <end position="245"/>
    </location>
</feature>
<gene>
    <name evidence="2" type="ORF">PDE_08327</name>
</gene>
<dbReference type="AlphaFoldDB" id="S7ZRN1"/>
<name>S7ZRN1_PENO1</name>
<dbReference type="STRING" id="933388.S7ZRN1"/>
<feature type="compositionally biased region" description="Acidic residues" evidence="1">
    <location>
        <begin position="316"/>
        <end position="333"/>
    </location>
</feature>
<dbReference type="EMBL" id="KB644415">
    <property type="protein sequence ID" value="EPS33365.1"/>
    <property type="molecule type" value="Genomic_DNA"/>
</dbReference>
<dbReference type="Proteomes" id="UP000019376">
    <property type="component" value="Unassembled WGS sequence"/>
</dbReference>
<protein>
    <submittedName>
        <fullName evidence="2">Uncharacterized protein</fullName>
    </submittedName>
</protein>
<feature type="compositionally biased region" description="Basic and acidic residues" evidence="1">
    <location>
        <begin position="132"/>
        <end position="152"/>
    </location>
</feature>
<sequence>MSSQLHEVMAPPGDFPHRTPRPLPFELAQHAGIFFEEKLYTRALDLLFNTLASGTFASSAVIVPLPQHLGLAATLLVHPSTTTRAKLNEEKEAPDVALRLLRLYSAQINPLKAKYDVAFSFTHSNLSRSGRRYHEEHGEKNGSELSHSEKRPLNLPLGTTEAVWSRAEDFWHVVGWAFNCSVLHPERWESWQIWMRYMCEVIEDDWCQREKAYEESQNQPEREVETSGLDEAVRRSGRGAPQKPDGLDIFRQSLIFQYISVGTRNGRARRIMRAIFADGSTASINEFRQVFSKELVSARLQDDTGKSNKREREVDIDQDLYGDYMPDDSDDEPMSGTGASPPRASSPLDDESQVRRSKRTRRGTRLASVRTASEIPEPERSPAGQQHHSVGGVSQLGGLGSLGLRKKLLGILSRVSDRLGKDFVGLDELYQHFAENIRRQPLLVFQAFVSPLVLPELDDEAQSTLCEYLVHSMIESAARASHVDRLTDQKLEECFLPFAAAAASALDNAKFSILLEALVTLLASRGFIKQSPSLKKAVQTGIDRRAQRTQEESHRGHGRKNKDVLDWSCLLESGERLNFLVDLLPEH</sequence>
<feature type="compositionally biased region" description="Basic and acidic residues" evidence="1">
    <location>
        <begin position="542"/>
        <end position="560"/>
    </location>
</feature>
<feature type="region of interest" description="Disordered" evidence="1">
    <location>
        <begin position="130"/>
        <end position="152"/>
    </location>
</feature>
<evidence type="ECO:0000313" key="2">
    <source>
        <dbReference type="EMBL" id="EPS33365.1"/>
    </source>
</evidence>
<evidence type="ECO:0000256" key="1">
    <source>
        <dbReference type="SAM" id="MobiDB-lite"/>
    </source>
</evidence>
<dbReference type="PhylomeDB" id="S7ZRN1"/>
<accession>S7ZRN1</accession>
<feature type="region of interest" description="Disordered" evidence="1">
    <location>
        <begin position="541"/>
        <end position="560"/>
    </location>
</feature>